<dbReference type="STRING" id="1423758.FC41_GL000175"/>
<proteinExistence type="predicted"/>
<evidence type="ECO:0000313" key="1">
    <source>
        <dbReference type="EMBL" id="CCI81063.1"/>
    </source>
</evidence>
<dbReference type="PATRIC" id="fig|1423758.3.peg.179"/>
<name>I7IV97_9LACO</name>
<accession>I7IV97</accession>
<keyword evidence="2" id="KW-1185">Reference proteome</keyword>
<dbReference type="eggNOG" id="COG4823">
    <property type="taxonomic scope" value="Bacteria"/>
</dbReference>
<evidence type="ECO:0008006" key="3">
    <source>
        <dbReference type="Google" id="ProtNLM"/>
    </source>
</evidence>
<reference evidence="1 2" key="1">
    <citation type="submission" date="2012-06" db="EMBL/GenBank/DDBJ databases">
        <title>Draft Genome Sequence of Lactobacillus hominis Strain CRBIP 24.179T, isolated from human intestine.</title>
        <authorList>
            <person name="Cousin S."/>
            <person name="Ma L."/>
            <person name="Bizet C."/>
            <person name="Loux V."/>
            <person name="Bouchier C."/>
            <person name="Clermont D."/>
            <person name="Creno S."/>
        </authorList>
    </citation>
    <scope>NUCLEOTIDE SEQUENCE [LARGE SCALE GENOMIC DNA]</scope>
    <source>
        <strain evidence="2">CRBIP 24.179T</strain>
    </source>
</reference>
<dbReference type="RefSeq" id="WP_008469670.1">
    <property type="nucleotide sequence ID" value="NZ_AYZP01000001.1"/>
</dbReference>
<gene>
    <name evidence="1" type="ORF">BN55_03880</name>
</gene>
<dbReference type="Pfam" id="PF07751">
    <property type="entry name" value="Abi_2"/>
    <property type="match status" value="1"/>
</dbReference>
<dbReference type="GeneID" id="82846344"/>
<dbReference type="InterPro" id="IPR011664">
    <property type="entry name" value="Abi_system_AbiD/AbiF-like"/>
</dbReference>
<comment type="caution">
    <text evidence="1">The sequence shown here is derived from an EMBL/GenBank/DDBJ whole genome shotgun (WGS) entry which is preliminary data.</text>
</comment>
<evidence type="ECO:0000313" key="2">
    <source>
        <dbReference type="Proteomes" id="UP000009320"/>
    </source>
</evidence>
<dbReference type="OrthoDB" id="5363652at2"/>
<dbReference type="Proteomes" id="UP000009320">
    <property type="component" value="Unassembled WGS sequence"/>
</dbReference>
<protein>
    <recommendedName>
        <fullName evidence="3">Abortive infection bacteriophage resistance protein</fullName>
    </recommendedName>
</protein>
<organism evidence="1 2">
    <name type="scientific">Lactobacillus hominis DSM 23910 = CRBIP 24.179</name>
    <dbReference type="NCBI Taxonomy" id="1423758"/>
    <lineage>
        <taxon>Bacteria</taxon>
        <taxon>Bacillati</taxon>
        <taxon>Bacillota</taxon>
        <taxon>Bacilli</taxon>
        <taxon>Lactobacillales</taxon>
        <taxon>Lactobacillaceae</taxon>
        <taxon>Lactobacillus</taxon>
    </lineage>
</organism>
<sequence length="337" mass="39959">MEQHLSYEEQLLLFKQRGVEGIDPTNSDFNKQIKTLKVLGYYKLKQYAIPFWNKEENKYQKITYNNLVKRYYRDQQLKQAIFQSISDIETALNNEISYILGRDDPYLYLTFEYWCQTRGYNRHIGSSINKYKLKNEELKFLSQLQKQVRKSNYIDIQKFESSREFEVFPPIWLSVNTLTFGQSIYLVKLMKPQNKQIISKHFFHQDVNKLINDLELLNLIRNICCHNGDLVDISLKTMPKIPARYKQYLNMNGDNYPHKLAVVILILIDLMYSVNEKYNFKKLQNILVGLCKLTNKKDAYLAKKMGFKNIASISGLTSTFKNPRITTFYPKDGYIYN</sequence>
<dbReference type="AlphaFoldDB" id="I7IV97"/>
<dbReference type="EMBL" id="CAKE01000001">
    <property type="protein sequence ID" value="CCI81063.1"/>
    <property type="molecule type" value="Genomic_DNA"/>
</dbReference>